<dbReference type="AlphaFoldDB" id="A0A146G2D3"/>
<reference evidence="2" key="2">
    <citation type="submission" date="2016-02" db="EMBL/GenBank/DDBJ databases">
        <title>Genome sequencing of Aspergillus luchuensis NBRC 4314.</title>
        <authorList>
            <person name="Yamada O."/>
        </authorList>
    </citation>
    <scope>NUCLEOTIDE SEQUENCE [LARGE SCALE GENOMIC DNA]</scope>
    <source>
        <strain evidence="2">RIB 2604</strain>
    </source>
</reference>
<keyword evidence="1" id="KW-0540">Nuclease</keyword>
<accession>A0A146G2D3</accession>
<keyword evidence="1" id="KW-0255">Endonuclease</keyword>
<reference evidence="1 2" key="1">
    <citation type="journal article" date="2016" name="DNA Res.">
        <title>Genome sequence of Aspergillus luchuensis NBRC 4314.</title>
        <authorList>
            <person name="Yamada O."/>
            <person name="Machida M."/>
            <person name="Hosoyama A."/>
            <person name="Goto M."/>
            <person name="Takahashi T."/>
            <person name="Futagami T."/>
            <person name="Yamagata Y."/>
            <person name="Takeuchi M."/>
            <person name="Kobayashi T."/>
            <person name="Koike H."/>
            <person name="Abe K."/>
            <person name="Asai K."/>
            <person name="Arita M."/>
            <person name="Fujita N."/>
            <person name="Fukuda K."/>
            <person name="Higa K."/>
            <person name="Horikawa H."/>
            <person name="Ishikawa T."/>
            <person name="Jinno K."/>
            <person name="Kato Y."/>
            <person name="Kirimura K."/>
            <person name="Mizutani O."/>
            <person name="Nakasone K."/>
            <person name="Sano M."/>
            <person name="Shiraishi Y."/>
            <person name="Tsukahara M."/>
            <person name="Gomi K."/>
        </authorList>
    </citation>
    <scope>NUCLEOTIDE SEQUENCE [LARGE SCALE GENOMIC DNA]</scope>
    <source>
        <strain evidence="1 2">RIB 2604</strain>
    </source>
</reference>
<protein>
    <submittedName>
        <fullName evidence="1">UV-damage endonuclease</fullName>
    </submittedName>
</protein>
<comment type="caution">
    <text evidence="1">The sequence shown here is derived from an EMBL/GenBank/DDBJ whole genome shotgun (WGS) entry which is preliminary data.</text>
</comment>
<keyword evidence="1" id="KW-0378">Hydrolase</keyword>
<gene>
    <name evidence="1" type="ORF">RIB2604_03800550</name>
</gene>
<sequence>MKGINCATRPGHIDPGFQVRQYSSAGRSIANGFCSPFLACSRGLTELVLYYRNPRCGRGTLIARWVHSFTSLVLAKGLPNGGQPPAHHNTHCADGVIRQAPASSTVLPNPWKGKLSWLRLVQAEQYGSPSRNCK</sequence>
<dbReference type="Proteomes" id="UP000075230">
    <property type="component" value="Unassembled WGS sequence"/>
</dbReference>
<proteinExistence type="predicted"/>
<evidence type="ECO:0000313" key="1">
    <source>
        <dbReference type="EMBL" id="GAT31063.1"/>
    </source>
</evidence>
<dbReference type="EMBL" id="BCWF01000037">
    <property type="protein sequence ID" value="GAT31063.1"/>
    <property type="molecule type" value="Genomic_DNA"/>
</dbReference>
<organism evidence="1 2">
    <name type="scientific">Aspergillus kawachii</name>
    <name type="common">White koji mold</name>
    <name type="synonym">Aspergillus awamori var. kawachi</name>
    <dbReference type="NCBI Taxonomy" id="1069201"/>
    <lineage>
        <taxon>Eukaryota</taxon>
        <taxon>Fungi</taxon>
        <taxon>Dikarya</taxon>
        <taxon>Ascomycota</taxon>
        <taxon>Pezizomycotina</taxon>
        <taxon>Eurotiomycetes</taxon>
        <taxon>Eurotiomycetidae</taxon>
        <taxon>Eurotiales</taxon>
        <taxon>Aspergillaceae</taxon>
        <taxon>Aspergillus</taxon>
        <taxon>Aspergillus subgen. Circumdati</taxon>
    </lineage>
</organism>
<evidence type="ECO:0000313" key="2">
    <source>
        <dbReference type="Proteomes" id="UP000075230"/>
    </source>
</evidence>
<name>A0A146G2D3_ASPKA</name>
<dbReference type="GO" id="GO:0004519">
    <property type="term" value="F:endonuclease activity"/>
    <property type="evidence" value="ECO:0007669"/>
    <property type="project" value="UniProtKB-KW"/>
</dbReference>